<dbReference type="Pfam" id="PF21447">
    <property type="entry name" value="Ppx-GppA_III"/>
    <property type="match status" value="1"/>
</dbReference>
<dbReference type="SUPFAM" id="SSF53067">
    <property type="entry name" value="Actin-like ATPase domain"/>
    <property type="match status" value="2"/>
</dbReference>
<sequence>MTDVHSPQTQLADGLNYFAALDLGSNSFHLVTTRVIDQHVQPLLKFKQKVRLASGLSKTNKLSEEAMQRGLAALQLCAQRLQGFATEQVYVVATHTLREAKNADVFLARAAEFFPFPIHIISGHEEARLIYRGVAQTSSYQGRRLVIDIGGGSTEIIAGEEFEPKILASRSMGCVSFTERFFKDGKLSEKRFKKALIAARSELEPVAAGLRKFNAVEVIGTSGTIKAIAQWVQLRDQSAPDVITRTALQRCVEQLLTHTNISSFNEAAIDADRHGVIAAGLAVLVAVMDELELTSLTCHDAALREGVLYELAERVIGHRDVRQRTIDGMAARYQVDELQAQRVAETAVYLLRQVAKPWQLQQPAWRQRLQWAARVHEVGLQINASSLQSHSGYIIEHADMPGFSKEEQAFLAALVRNYRKKLQLERLPQLYLFEQRDLWRMIVLLRLAVLFNTDRQSSLLLKKIQVRQDTLLLTLTKEGSANPMLLNDLALEAKQQAKLGINLRVHG</sequence>
<dbReference type="InterPro" id="IPR043129">
    <property type="entry name" value="ATPase_NBD"/>
</dbReference>
<dbReference type="PANTHER" id="PTHR30005:SF14">
    <property type="entry name" value="EXOPOLYPHOSPHATASE"/>
    <property type="match status" value="1"/>
</dbReference>
<reference evidence="4 5" key="1">
    <citation type="submission" date="2018-05" db="EMBL/GenBank/DDBJ databases">
        <title>Freshwater and sediment microbial communities from various areas in North America, analyzing microbe dynamics in response to fracking.</title>
        <authorList>
            <person name="Lamendella R."/>
        </authorList>
    </citation>
    <scope>NUCLEOTIDE SEQUENCE [LARGE SCALE GENOMIC DNA]</scope>
    <source>
        <strain evidence="4 5">125B1</strain>
    </source>
</reference>
<dbReference type="Pfam" id="PF02541">
    <property type="entry name" value="Ppx-GppA"/>
    <property type="match status" value="1"/>
</dbReference>
<comment type="caution">
    <text evidence="4">The sequence shown here is derived from an EMBL/GenBank/DDBJ whole genome shotgun (WGS) entry which is preliminary data.</text>
</comment>
<name>A0A317QBC6_9GAMM</name>
<dbReference type="OrthoDB" id="9793035at2"/>
<evidence type="ECO:0000259" key="3">
    <source>
        <dbReference type="Pfam" id="PF21447"/>
    </source>
</evidence>
<feature type="domain" description="Ppx/GppA phosphatase N-terminal" evidence="2">
    <location>
        <begin position="34"/>
        <end position="313"/>
    </location>
</feature>
<evidence type="ECO:0000313" key="4">
    <source>
        <dbReference type="EMBL" id="PWW14193.1"/>
    </source>
</evidence>
<proteinExistence type="predicted"/>
<keyword evidence="5" id="KW-1185">Reference proteome</keyword>
<dbReference type="Proteomes" id="UP000246964">
    <property type="component" value="Unassembled WGS sequence"/>
</dbReference>
<protein>
    <submittedName>
        <fullName evidence="4">Exopolyphosphatase/guanosine-5'-triphosphate, 3'-diphosphate pyrophosphatase</fullName>
    </submittedName>
</protein>
<dbReference type="FunFam" id="3.30.420.40:FF:000023">
    <property type="entry name" value="Guanosine-5'-triphosphate,3'-diphosphate pyrophosphatase"/>
    <property type="match status" value="1"/>
</dbReference>
<dbReference type="InterPro" id="IPR003695">
    <property type="entry name" value="Ppx_GppA_N"/>
</dbReference>
<dbReference type="InterPro" id="IPR030673">
    <property type="entry name" value="PyroPPase_GppA_Ppx"/>
</dbReference>
<dbReference type="InterPro" id="IPR050273">
    <property type="entry name" value="GppA/Ppx_hydrolase"/>
</dbReference>
<keyword evidence="1" id="KW-0378">Hydrolase</keyword>
<gene>
    <name evidence="4" type="ORF">DET45_104132</name>
</gene>
<dbReference type="InterPro" id="IPR048950">
    <property type="entry name" value="Ppx_GppA_C"/>
</dbReference>
<dbReference type="Gene3D" id="3.30.420.150">
    <property type="entry name" value="Exopolyphosphatase. Domain 2"/>
    <property type="match status" value="1"/>
</dbReference>
<evidence type="ECO:0000313" key="5">
    <source>
        <dbReference type="Proteomes" id="UP000246964"/>
    </source>
</evidence>
<dbReference type="RefSeq" id="WP_110075570.1">
    <property type="nucleotide sequence ID" value="NZ_QGTT01000004.1"/>
</dbReference>
<organism evidence="4 5">
    <name type="scientific">Pseudidiomarina maritima</name>
    <dbReference type="NCBI Taxonomy" id="519453"/>
    <lineage>
        <taxon>Bacteria</taxon>
        <taxon>Pseudomonadati</taxon>
        <taxon>Pseudomonadota</taxon>
        <taxon>Gammaproteobacteria</taxon>
        <taxon>Alteromonadales</taxon>
        <taxon>Idiomarinaceae</taxon>
        <taxon>Pseudidiomarina</taxon>
    </lineage>
</organism>
<dbReference type="CDD" id="cd24053">
    <property type="entry name" value="ASKHA_NBD_EcPPX-GppA-like"/>
    <property type="match status" value="1"/>
</dbReference>
<evidence type="ECO:0000259" key="2">
    <source>
        <dbReference type="Pfam" id="PF02541"/>
    </source>
</evidence>
<dbReference type="GO" id="GO:0006798">
    <property type="term" value="P:polyphosphate catabolic process"/>
    <property type="evidence" value="ECO:0007669"/>
    <property type="project" value="TreeGrafter"/>
</dbReference>
<accession>A0A317QBC6</accession>
<dbReference type="GO" id="GO:0004309">
    <property type="term" value="F:exopolyphosphatase activity"/>
    <property type="evidence" value="ECO:0007669"/>
    <property type="project" value="TreeGrafter"/>
</dbReference>
<dbReference type="PIRSF" id="PIRSF001267">
    <property type="entry name" value="Pyrophosphatase_GppA_Ppx"/>
    <property type="match status" value="1"/>
</dbReference>
<dbReference type="Gene3D" id="1.10.3210.10">
    <property type="entry name" value="Hypothetical protein af1432"/>
    <property type="match status" value="1"/>
</dbReference>
<dbReference type="Gene3D" id="3.30.420.40">
    <property type="match status" value="1"/>
</dbReference>
<dbReference type="AlphaFoldDB" id="A0A317QBC6"/>
<dbReference type="SUPFAM" id="SSF109604">
    <property type="entry name" value="HD-domain/PDEase-like"/>
    <property type="match status" value="1"/>
</dbReference>
<dbReference type="EMBL" id="QGTT01000004">
    <property type="protein sequence ID" value="PWW14193.1"/>
    <property type="molecule type" value="Genomic_DNA"/>
</dbReference>
<feature type="domain" description="Ppx/GppA phosphatase C-terminal" evidence="3">
    <location>
        <begin position="321"/>
        <end position="489"/>
    </location>
</feature>
<evidence type="ECO:0000256" key="1">
    <source>
        <dbReference type="ARBA" id="ARBA00022801"/>
    </source>
</evidence>
<dbReference type="PANTHER" id="PTHR30005">
    <property type="entry name" value="EXOPOLYPHOSPHATASE"/>
    <property type="match status" value="1"/>
</dbReference>